<evidence type="ECO:0000256" key="7">
    <source>
        <dbReference type="ARBA" id="ARBA00025911"/>
    </source>
</evidence>
<keyword evidence="11" id="KW-1185">Reference proteome</keyword>
<dbReference type="PROSITE" id="PS51152">
    <property type="entry name" value="NFYA_HAP2_2"/>
    <property type="match status" value="1"/>
</dbReference>
<dbReference type="Proteomes" id="UP001180020">
    <property type="component" value="Unassembled WGS sequence"/>
</dbReference>
<name>A0AAV9DL17_ACOCL</name>
<evidence type="ECO:0000313" key="11">
    <source>
        <dbReference type="Proteomes" id="UP001180020"/>
    </source>
</evidence>
<keyword evidence="5 8" id="KW-0804">Transcription</keyword>
<dbReference type="PROSITE" id="PS00686">
    <property type="entry name" value="NFYA_HAP2_1"/>
    <property type="match status" value="1"/>
</dbReference>
<reference evidence="10" key="2">
    <citation type="submission" date="2023-06" db="EMBL/GenBank/DDBJ databases">
        <authorList>
            <person name="Ma L."/>
            <person name="Liu K.-W."/>
            <person name="Li Z."/>
            <person name="Hsiao Y.-Y."/>
            <person name="Qi Y."/>
            <person name="Fu T."/>
            <person name="Tang G."/>
            <person name="Zhang D."/>
            <person name="Sun W.-H."/>
            <person name="Liu D.-K."/>
            <person name="Li Y."/>
            <person name="Chen G.-Z."/>
            <person name="Liu X.-D."/>
            <person name="Liao X.-Y."/>
            <person name="Jiang Y.-T."/>
            <person name="Yu X."/>
            <person name="Hao Y."/>
            <person name="Huang J."/>
            <person name="Zhao X.-W."/>
            <person name="Ke S."/>
            <person name="Chen Y.-Y."/>
            <person name="Wu W.-L."/>
            <person name="Hsu J.-L."/>
            <person name="Lin Y.-F."/>
            <person name="Huang M.-D."/>
            <person name="Li C.-Y."/>
            <person name="Huang L."/>
            <person name="Wang Z.-W."/>
            <person name="Zhao X."/>
            <person name="Zhong W.-Y."/>
            <person name="Peng D.-H."/>
            <person name="Ahmad S."/>
            <person name="Lan S."/>
            <person name="Zhang J.-S."/>
            <person name="Tsai W.-C."/>
            <person name="Van De Peer Y."/>
            <person name="Liu Z.-J."/>
        </authorList>
    </citation>
    <scope>NUCLEOTIDE SEQUENCE</scope>
    <source>
        <strain evidence="10">CP</strain>
        <tissue evidence="10">Leaves</tissue>
    </source>
</reference>
<comment type="subcellular location">
    <subcellularLocation>
        <location evidence="1 8">Nucleus</location>
    </subcellularLocation>
</comment>
<feature type="region of interest" description="Disordered" evidence="9">
    <location>
        <begin position="306"/>
        <end position="333"/>
    </location>
</feature>
<organism evidence="10 11">
    <name type="scientific">Acorus calamus</name>
    <name type="common">Sweet flag</name>
    <dbReference type="NCBI Taxonomy" id="4465"/>
    <lineage>
        <taxon>Eukaryota</taxon>
        <taxon>Viridiplantae</taxon>
        <taxon>Streptophyta</taxon>
        <taxon>Embryophyta</taxon>
        <taxon>Tracheophyta</taxon>
        <taxon>Spermatophyta</taxon>
        <taxon>Magnoliopsida</taxon>
        <taxon>Liliopsida</taxon>
        <taxon>Acoraceae</taxon>
        <taxon>Acorus</taxon>
    </lineage>
</organism>
<dbReference type="GO" id="GO:0016602">
    <property type="term" value="C:CCAAT-binding factor complex"/>
    <property type="evidence" value="ECO:0007669"/>
    <property type="project" value="InterPro"/>
</dbReference>
<dbReference type="Pfam" id="PF02045">
    <property type="entry name" value="CBFB_NFYA"/>
    <property type="match status" value="1"/>
</dbReference>
<evidence type="ECO:0000256" key="2">
    <source>
        <dbReference type="ARBA" id="ARBA00023015"/>
    </source>
</evidence>
<keyword evidence="3 8" id="KW-0238">DNA-binding</keyword>
<proteinExistence type="inferred from homology"/>
<evidence type="ECO:0000256" key="3">
    <source>
        <dbReference type="ARBA" id="ARBA00023125"/>
    </source>
</evidence>
<dbReference type="Gene3D" id="6.10.250.2430">
    <property type="match status" value="1"/>
</dbReference>
<evidence type="ECO:0000256" key="5">
    <source>
        <dbReference type="ARBA" id="ARBA00023163"/>
    </source>
</evidence>
<feature type="compositionally biased region" description="Low complexity" evidence="9">
    <location>
        <begin position="271"/>
        <end position="285"/>
    </location>
</feature>
<reference evidence="10" key="1">
    <citation type="journal article" date="2023" name="Nat. Commun.">
        <title>Diploid and tetraploid genomes of Acorus and the evolution of monocots.</title>
        <authorList>
            <person name="Ma L."/>
            <person name="Liu K.W."/>
            <person name="Li Z."/>
            <person name="Hsiao Y.Y."/>
            <person name="Qi Y."/>
            <person name="Fu T."/>
            <person name="Tang G.D."/>
            <person name="Zhang D."/>
            <person name="Sun W.H."/>
            <person name="Liu D.K."/>
            <person name="Li Y."/>
            <person name="Chen G.Z."/>
            <person name="Liu X.D."/>
            <person name="Liao X.Y."/>
            <person name="Jiang Y.T."/>
            <person name="Yu X."/>
            <person name="Hao Y."/>
            <person name="Huang J."/>
            <person name="Zhao X.W."/>
            <person name="Ke S."/>
            <person name="Chen Y.Y."/>
            <person name="Wu W.L."/>
            <person name="Hsu J.L."/>
            <person name="Lin Y.F."/>
            <person name="Huang M.D."/>
            <person name="Li C.Y."/>
            <person name="Huang L."/>
            <person name="Wang Z.W."/>
            <person name="Zhao X."/>
            <person name="Zhong W.Y."/>
            <person name="Peng D.H."/>
            <person name="Ahmad S."/>
            <person name="Lan S."/>
            <person name="Zhang J.S."/>
            <person name="Tsai W.C."/>
            <person name="Van de Peer Y."/>
            <person name="Liu Z.J."/>
        </authorList>
    </citation>
    <scope>NUCLEOTIDE SEQUENCE</scope>
    <source>
        <strain evidence="10">CP</strain>
    </source>
</reference>
<evidence type="ECO:0000256" key="9">
    <source>
        <dbReference type="SAM" id="MobiDB-lite"/>
    </source>
</evidence>
<comment type="similarity">
    <text evidence="8">Belongs to the NFYA/HAP2 subunit family.</text>
</comment>
<evidence type="ECO:0000256" key="1">
    <source>
        <dbReference type="ARBA" id="ARBA00004123"/>
    </source>
</evidence>
<dbReference type="AlphaFoldDB" id="A0AAV9DL17"/>
<dbReference type="PRINTS" id="PR00616">
    <property type="entry name" value="CCAATSUBUNTB"/>
</dbReference>
<accession>A0AAV9DL17</accession>
<dbReference type="InterPro" id="IPR018362">
    <property type="entry name" value="CCAAT-binding_factor_CS"/>
</dbReference>
<feature type="region of interest" description="Disordered" evidence="9">
    <location>
        <begin position="216"/>
        <end position="285"/>
    </location>
</feature>
<dbReference type="GO" id="GO:0003700">
    <property type="term" value="F:DNA-binding transcription factor activity"/>
    <property type="evidence" value="ECO:0007669"/>
    <property type="project" value="UniProtKB-UniRule"/>
</dbReference>
<comment type="subunit">
    <text evidence="7">Heterotrimeric transcription factor composed of three components, NF-YA, NF-YB and NF-YC. NF-YB and NF-YC must interact and dimerize for NF-YA association and DNA binding.</text>
</comment>
<evidence type="ECO:0000313" key="10">
    <source>
        <dbReference type="EMBL" id="KAK1301601.1"/>
    </source>
</evidence>
<sequence length="333" mass="36066">MQNLSNKDSDQSSVHSMSHGIINCPSWWNSTGSHIPQSSLSTGLKLNGHPSQHCSQMNPLGLQVQDQDSSSTQSTSHSHQDMLLMSGGNLHGGAISVQSDNNETDGKRIKESNKSVPTLGAPDFAFPVSLIDYNQSSMACIPYPYADPYGVRATYGPQAAIHPQLMGIAHARVPLPHDVMEDEPIYVNAKQYRTILKRRELRAKLEAQNKLIKARKPYLHESRHKHAMNRVRGSGGRFLKTKSMNQSDNHAQGQNGSESEGLQSENGDRYTLSTTTTTSCSDITSVSNDNGNVFSQAGHRLSSFHSHVGGGGGGGGGGVIMQNGSHRRVSVIR</sequence>
<dbReference type="InterPro" id="IPR001289">
    <property type="entry name" value="NFYA"/>
</dbReference>
<keyword evidence="6 8" id="KW-0539">Nucleus</keyword>
<keyword evidence="2 8" id="KW-0805">Transcription regulation</keyword>
<feature type="compositionally biased region" description="Basic residues" evidence="9">
    <location>
        <begin position="216"/>
        <end position="229"/>
    </location>
</feature>
<dbReference type="EMBL" id="JAUJYO010000012">
    <property type="protein sequence ID" value="KAK1301601.1"/>
    <property type="molecule type" value="Genomic_DNA"/>
</dbReference>
<dbReference type="SMART" id="SM00521">
    <property type="entry name" value="CBF"/>
    <property type="match status" value="1"/>
</dbReference>
<protein>
    <recommendedName>
        <fullName evidence="8">Nuclear transcription factor Y subunit</fullName>
    </recommendedName>
</protein>
<evidence type="ECO:0000256" key="6">
    <source>
        <dbReference type="ARBA" id="ARBA00023242"/>
    </source>
</evidence>
<keyword evidence="4" id="KW-0010">Activator</keyword>
<comment type="function">
    <text evidence="8">Component of the sequence-specific heterotrimeric transcription factor (NF-Y) which specifically recognizes a 5'-CCAAT-3' box motif found in the promoters of its target genes.</text>
</comment>
<dbReference type="PANTHER" id="PTHR12632">
    <property type="entry name" value="TRANSCRIPTION FACTOR NF-Y ALPHA-RELATED"/>
    <property type="match status" value="1"/>
</dbReference>
<comment type="caution">
    <text evidence="10">The sequence shown here is derived from an EMBL/GenBank/DDBJ whole genome shotgun (WGS) entry which is preliminary data.</text>
</comment>
<evidence type="ECO:0000256" key="8">
    <source>
        <dbReference type="RuleBase" id="RU367155"/>
    </source>
</evidence>
<gene>
    <name evidence="10" type="primary">NFYA6</name>
    <name evidence="10" type="ORF">QJS10_CPB12g01739</name>
</gene>
<evidence type="ECO:0000256" key="4">
    <source>
        <dbReference type="ARBA" id="ARBA00023159"/>
    </source>
</evidence>
<feature type="compositionally biased region" description="Gly residues" evidence="9">
    <location>
        <begin position="308"/>
        <end position="319"/>
    </location>
</feature>
<feature type="compositionally biased region" description="Polar residues" evidence="9">
    <location>
        <begin position="242"/>
        <end position="265"/>
    </location>
</feature>
<dbReference type="GO" id="GO:0003677">
    <property type="term" value="F:DNA binding"/>
    <property type="evidence" value="ECO:0007669"/>
    <property type="project" value="UniProtKB-KW"/>
</dbReference>